<dbReference type="PANTHER" id="PTHR30055">
    <property type="entry name" value="HTH-TYPE TRANSCRIPTIONAL REGULATOR RUTR"/>
    <property type="match status" value="1"/>
</dbReference>
<dbReference type="OrthoDB" id="9816431at2"/>
<keyword evidence="2 4" id="KW-0238">DNA-binding</keyword>
<dbReference type="PROSITE" id="PS01081">
    <property type="entry name" value="HTH_TETR_1"/>
    <property type="match status" value="1"/>
</dbReference>
<dbReference type="InterPro" id="IPR036271">
    <property type="entry name" value="Tet_transcr_reg_TetR-rel_C_sf"/>
</dbReference>
<dbReference type="SUPFAM" id="SSF48498">
    <property type="entry name" value="Tetracyclin repressor-like, C-terminal domain"/>
    <property type="match status" value="1"/>
</dbReference>
<dbReference type="GO" id="GO:0000976">
    <property type="term" value="F:transcription cis-regulatory region binding"/>
    <property type="evidence" value="ECO:0007669"/>
    <property type="project" value="TreeGrafter"/>
</dbReference>
<dbReference type="RefSeq" id="WP_066498917.1">
    <property type="nucleotide sequence ID" value="NZ_LNCU01000010.1"/>
</dbReference>
<dbReference type="PANTHER" id="PTHR30055:SF146">
    <property type="entry name" value="HTH-TYPE TRANSCRIPTIONAL DUAL REGULATOR CECR"/>
    <property type="match status" value="1"/>
</dbReference>
<dbReference type="InterPro" id="IPR050109">
    <property type="entry name" value="HTH-type_TetR-like_transc_reg"/>
</dbReference>
<name>A0A109K591_9BRAD</name>
<dbReference type="InterPro" id="IPR001647">
    <property type="entry name" value="HTH_TetR"/>
</dbReference>
<protein>
    <submittedName>
        <fullName evidence="6">TetR family transcriptional regulator</fullName>
    </submittedName>
</protein>
<evidence type="ECO:0000313" key="6">
    <source>
        <dbReference type="EMBL" id="KWV60955.1"/>
    </source>
</evidence>
<dbReference type="Pfam" id="PF14246">
    <property type="entry name" value="TetR_C_7"/>
    <property type="match status" value="1"/>
</dbReference>
<comment type="caution">
    <text evidence="6">The sequence shown here is derived from an EMBL/GenBank/DDBJ whole genome shotgun (WGS) entry which is preliminary data.</text>
</comment>
<proteinExistence type="predicted"/>
<dbReference type="SUPFAM" id="SSF46689">
    <property type="entry name" value="Homeodomain-like"/>
    <property type="match status" value="1"/>
</dbReference>
<accession>A0A109K591</accession>
<feature type="domain" description="HTH tetR-type" evidence="5">
    <location>
        <begin position="17"/>
        <end position="77"/>
    </location>
</feature>
<reference evidence="6 7" key="1">
    <citation type="submission" date="2015-11" db="EMBL/GenBank/DDBJ databases">
        <title>Draft Genome Sequence of the Strain BR 10303 (Bradyrhizobium sp.) isolated from nodules of Centrolobium paraense.</title>
        <authorList>
            <person name="Zelli J.E."/>
            <person name="Simoes-Araujo J.L."/>
            <person name="Barauna A.C."/>
            <person name="Silva K."/>
        </authorList>
    </citation>
    <scope>NUCLEOTIDE SEQUENCE [LARGE SCALE GENOMIC DNA]</scope>
    <source>
        <strain evidence="6 7">BR 10303</strain>
    </source>
</reference>
<dbReference type="InterPro" id="IPR009057">
    <property type="entry name" value="Homeodomain-like_sf"/>
</dbReference>
<dbReference type="InterPro" id="IPR023772">
    <property type="entry name" value="DNA-bd_HTH_TetR-type_CS"/>
</dbReference>
<dbReference type="Pfam" id="PF00440">
    <property type="entry name" value="TetR_N"/>
    <property type="match status" value="1"/>
</dbReference>
<dbReference type="Gene3D" id="1.10.10.60">
    <property type="entry name" value="Homeodomain-like"/>
    <property type="match status" value="1"/>
</dbReference>
<evidence type="ECO:0000256" key="1">
    <source>
        <dbReference type="ARBA" id="ARBA00023015"/>
    </source>
</evidence>
<evidence type="ECO:0000256" key="4">
    <source>
        <dbReference type="PROSITE-ProRule" id="PRU00335"/>
    </source>
</evidence>
<evidence type="ECO:0000256" key="3">
    <source>
        <dbReference type="ARBA" id="ARBA00023163"/>
    </source>
</evidence>
<dbReference type="PRINTS" id="PR00455">
    <property type="entry name" value="HTHTETR"/>
</dbReference>
<dbReference type="InterPro" id="IPR039536">
    <property type="entry name" value="TetR_C_Proteobacteria"/>
</dbReference>
<dbReference type="Proteomes" id="UP000057737">
    <property type="component" value="Unassembled WGS sequence"/>
</dbReference>
<organism evidence="6 7">
    <name type="scientific">Bradyrhizobium macuxiense</name>
    <dbReference type="NCBI Taxonomy" id="1755647"/>
    <lineage>
        <taxon>Bacteria</taxon>
        <taxon>Pseudomonadati</taxon>
        <taxon>Pseudomonadota</taxon>
        <taxon>Alphaproteobacteria</taxon>
        <taxon>Hyphomicrobiales</taxon>
        <taxon>Nitrobacteraceae</taxon>
        <taxon>Bradyrhizobium</taxon>
    </lineage>
</organism>
<keyword evidence="3" id="KW-0804">Transcription</keyword>
<evidence type="ECO:0000259" key="5">
    <source>
        <dbReference type="PROSITE" id="PS50977"/>
    </source>
</evidence>
<evidence type="ECO:0000256" key="2">
    <source>
        <dbReference type="ARBA" id="ARBA00023125"/>
    </source>
</evidence>
<dbReference type="Gene3D" id="1.10.357.10">
    <property type="entry name" value="Tetracycline Repressor, domain 2"/>
    <property type="match status" value="1"/>
</dbReference>
<dbReference type="PROSITE" id="PS50977">
    <property type="entry name" value="HTH_TETR_2"/>
    <property type="match status" value="1"/>
</dbReference>
<keyword evidence="7" id="KW-1185">Reference proteome</keyword>
<dbReference type="AlphaFoldDB" id="A0A109K591"/>
<dbReference type="EMBL" id="LNCU01000010">
    <property type="protein sequence ID" value="KWV60955.1"/>
    <property type="molecule type" value="Genomic_DNA"/>
</dbReference>
<keyword evidence="1" id="KW-0805">Transcription regulation</keyword>
<feature type="DNA-binding region" description="H-T-H motif" evidence="4">
    <location>
        <begin position="40"/>
        <end position="59"/>
    </location>
</feature>
<dbReference type="GO" id="GO:0003700">
    <property type="term" value="F:DNA-binding transcription factor activity"/>
    <property type="evidence" value="ECO:0007669"/>
    <property type="project" value="TreeGrafter"/>
</dbReference>
<sequence length="213" mass="23551">MIAAPPKPLHVVGEEDSSKRRQIMDGARRVFMDLGFDGASMGEIARAAGVSKGTLYVYFPDKAGLFAAIVEEEKLEQGKTTFNFDPERSVDITLPEFGRAYVGVLCRPGGGSALRTVMAIAERMPELGSRFYNHVIAHTIERFAAYLEARAALDDLMIDDYQLAAHQFMQMCQSTLFQAFIFQAKPSPSPERIATVVDSATRVFFAAYRPKKG</sequence>
<evidence type="ECO:0000313" key="7">
    <source>
        <dbReference type="Proteomes" id="UP000057737"/>
    </source>
</evidence>
<dbReference type="FunFam" id="1.10.10.60:FF:000141">
    <property type="entry name" value="TetR family transcriptional regulator"/>
    <property type="match status" value="1"/>
</dbReference>
<gene>
    <name evidence="6" type="ORF">AS156_26445</name>
</gene>